<sequence length="466" mass="50660">MAIKKSTKKVVSDNVATGNNEITLRESIFPLFLVTILFFLWGFAYGLLDVLNKHFQEVLHITRSQSSGLQGAYFGAYFLGPLTFSGYILRRWGYRVAFMTGLCIYGVGALMFWPSGMKESFGGFCGSMFIVGCGLSTLETAANPYISVLGPPKYLEMRLNLAQAVQGMGTVLAPVLASHVFFKSVSDSALQSVQWVYLAIACFVFFLAVVFYFAPLPEITDADMETQAQDDAAEGTETTSSKPIWQQKTLIWGVLAQFCYVGSQCAVAGFFINYVTEAKPGLSSAEGSNFLSIAQAGFAIGRFIAGFSMKFVKPRHILFVFLAGCVAFAAACIKGEGNTAVALIHLVLFFESCCFPTIFSLSLRGLGRHTKRGASFLVASVCGGAVFPPMMAVVSDSRNSTKFGMIVPMAGFIAAFSFPIYLNLFEAERLDSYSKSTVGLDNKMSDSEKLGIDSDKGTEEIRVEKL</sequence>
<proteinExistence type="predicted"/>
<keyword evidence="7" id="KW-1185">Reference proteome</keyword>
<dbReference type="AlphaFoldDB" id="A0A3N4KE00"/>
<feature type="transmembrane region" description="Helical" evidence="4">
    <location>
        <begin position="342"/>
        <end position="363"/>
    </location>
</feature>
<dbReference type="GO" id="GO:0005886">
    <property type="term" value="C:plasma membrane"/>
    <property type="evidence" value="ECO:0007669"/>
    <property type="project" value="UniProtKB-SubCell"/>
</dbReference>
<reference evidence="6 7" key="1">
    <citation type="journal article" date="2018" name="Nat. Ecol. Evol.">
        <title>Pezizomycetes genomes reveal the molecular basis of ectomycorrhizal truffle lifestyle.</title>
        <authorList>
            <person name="Murat C."/>
            <person name="Payen T."/>
            <person name="Noel B."/>
            <person name="Kuo A."/>
            <person name="Morin E."/>
            <person name="Chen J."/>
            <person name="Kohler A."/>
            <person name="Krizsan K."/>
            <person name="Balestrini R."/>
            <person name="Da Silva C."/>
            <person name="Montanini B."/>
            <person name="Hainaut M."/>
            <person name="Levati E."/>
            <person name="Barry K.W."/>
            <person name="Belfiori B."/>
            <person name="Cichocki N."/>
            <person name="Clum A."/>
            <person name="Dockter R.B."/>
            <person name="Fauchery L."/>
            <person name="Guy J."/>
            <person name="Iotti M."/>
            <person name="Le Tacon F."/>
            <person name="Lindquist E.A."/>
            <person name="Lipzen A."/>
            <person name="Malagnac F."/>
            <person name="Mello A."/>
            <person name="Molinier V."/>
            <person name="Miyauchi S."/>
            <person name="Poulain J."/>
            <person name="Riccioni C."/>
            <person name="Rubini A."/>
            <person name="Sitrit Y."/>
            <person name="Splivallo R."/>
            <person name="Traeger S."/>
            <person name="Wang M."/>
            <person name="Zifcakova L."/>
            <person name="Wipf D."/>
            <person name="Zambonelli A."/>
            <person name="Paolocci F."/>
            <person name="Nowrousian M."/>
            <person name="Ottonello S."/>
            <person name="Baldrian P."/>
            <person name="Spatafora J.W."/>
            <person name="Henrissat B."/>
            <person name="Nagy L.G."/>
            <person name="Aury J.M."/>
            <person name="Wincker P."/>
            <person name="Grigoriev I.V."/>
            <person name="Bonfante P."/>
            <person name="Martin F.M."/>
        </authorList>
    </citation>
    <scope>NUCLEOTIDE SEQUENCE [LARGE SCALE GENOMIC DNA]</scope>
    <source>
        <strain evidence="6 7">CCBAS932</strain>
    </source>
</reference>
<dbReference type="InterPro" id="IPR020846">
    <property type="entry name" value="MFS_dom"/>
</dbReference>
<dbReference type="PROSITE" id="PS50850">
    <property type="entry name" value="MFS"/>
    <property type="match status" value="1"/>
</dbReference>
<evidence type="ECO:0000313" key="7">
    <source>
        <dbReference type="Proteomes" id="UP000277580"/>
    </source>
</evidence>
<evidence type="ECO:0000256" key="4">
    <source>
        <dbReference type="SAM" id="Phobius"/>
    </source>
</evidence>
<feature type="transmembrane region" description="Helical" evidence="4">
    <location>
        <begin position="375"/>
        <end position="394"/>
    </location>
</feature>
<dbReference type="Pfam" id="PF07690">
    <property type="entry name" value="MFS_1"/>
    <property type="match status" value="1"/>
</dbReference>
<feature type="domain" description="Major facilitator superfamily (MFS) profile" evidence="5">
    <location>
        <begin position="30"/>
        <end position="429"/>
    </location>
</feature>
<feature type="transmembrane region" description="Helical" evidence="4">
    <location>
        <begin position="28"/>
        <end position="48"/>
    </location>
</feature>
<dbReference type="EMBL" id="ML119159">
    <property type="protein sequence ID" value="RPB08756.1"/>
    <property type="molecule type" value="Genomic_DNA"/>
</dbReference>
<feature type="region of interest" description="Disordered" evidence="3">
    <location>
        <begin position="444"/>
        <end position="466"/>
    </location>
</feature>
<dbReference type="GO" id="GO:0022857">
    <property type="term" value="F:transmembrane transporter activity"/>
    <property type="evidence" value="ECO:0007669"/>
    <property type="project" value="InterPro"/>
</dbReference>
<feature type="transmembrane region" description="Helical" evidence="4">
    <location>
        <begin position="68"/>
        <end position="89"/>
    </location>
</feature>
<keyword evidence="4" id="KW-0472">Membrane</keyword>
<feature type="transmembrane region" description="Helical" evidence="4">
    <location>
        <begin position="250"/>
        <end position="275"/>
    </location>
</feature>
<dbReference type="InterPro" id="IPR036259">
    <property type="entry name" value="MFS_trans_sf"/>
</dbReference>
<dbReference type="InParanoid" id="A0A3N4KE00"/>
<name>A0A3N4KE00_9PEZI</name>
<protein>
    <submittedName>
        <fullName evidence="6">Putative L-fucose-proton symporter</fullName>
    </submittedName>
</protein>
<evidence type="ECO:0000256" key="3">
    <source>
        <dbReference type="SAM" id="MobiDB-lite"/>
    </source>
</evidence>
<dbReference type="InterPro" id="IPR050375">
    <property type="entry name" value="MFS_TsgA-like"/>
</dbReference>
<feature type="transmembrane region" description="Helical" evidence="4">
    <location>
        <begin position="96"/>
        <end position="114"/>
    </location>
</feature>
<dbReference type="STRING" id="1392247.A0A3N4KE00"/>
<comment type="subcellular location">
    <subcellularLocation>
        <location evidence="1">Cell inner membrane</location>
        <topology evidence="1">Multi-pass membrane protein</topology>
    </subcellularLocation>
</comment>
<feature type="transmembrane region" description="Helical" evidence="4">
    <location>
        <begin position="194"/>
        <end position="214"/>
    </location>
</feature>
<evidence type="ECO:0000313" key="6">
    <source>
        <dbReference type="EMBL" id="RPB08756.1"/>
    </source>
</evidence>
<keyword evidence="4" id="KW-0812">Transmembrane</keyword>
<accession>A0A3N4KE00</accession>
<evidence type="ECO:0000256" key="2">
    <source>
        <dbReference type="ARBA" id="ARBA00022475"/>
    </source>
</evidence>
<feature type="transmembrane region" description="Helical" evidence="4">
    <location>
        <begin position="159"/>
        <end position="182"/>
    </location>
</feature>
<dbReference type="SUPFAM" id="SSF103473">
    <property type="entry name" value="MFS general substrate transporter"/>
    <property type="match status" value="1"/>
</dbReference>
<keyword evidence="2" id="KW-1003">Cell membrane</keyword>
<keyword evidence="4" id="KW-1133">Transmembrane helix</keyword>
<dbReference type="PANTHER" id="PTHR43702:SF5">
    <property type="entry name" value="MAJOR FACILITATOR SUPERFAMILY (MFS) PROFILE DOMAIN-CONTAINING PROTEIN"/>
    <property type="match status" value="1"/>
</dbReference>
<dbReference type="CDD" id="cd17394">
    <property type="entry name" value="MFS_FucP_like"/>
    <property type="match status" value="1"/>
</dbReference>
<organism evidence="6 7">
    <name type="scientific">Morchella conica CCBAS932</name>
    <dbReference type="NCBI Taxonomy" id="1392247"/>
    <lineage>
        <taxon>Eukaryota</taxon>
        <taxon>Fungi</taxon>
        <taxon>Dikarya</taxon>
        <taxon>Ascomycota</taxon>
        <taxon>Pezizomycotina</taxon>
        <taxon>Pezizomycetes</taxon>
        <taxon>Pezizales</taxon>
        <taxon>Morchellaceae</taxon>
        <taxon>Morchella</taxon>
    </lineage>
</organism>
<gene>
    <name evidence="6" type="ORF">P167DRAFT_577969</name>
</gene>
<dbReference type="Gene3D" id="1.20.1250.20">
    <property type="entry name" value="MFS general substrate transporter like domains"/>
    <property type="match status" value="2"/>
</dbReference>
<feature type="transmembrane region" description="Helical" evidence="4">
    <location>
        <begin position="287"/>
        <end position="305"/>
    </location>
</feature>
<dbReference type="PANTHER" id="PTHR43702">
    <property type="entry name" value="L-FUCOSE-PROTON SYMPORTER"/>
    <property type="match status" value="1"/>
</dbReference>
<evidence type="ECO:0000259" key="5">
    <source>
        <dbReference type="PROSITE" id="PS50850"/>
    </source>
</evidence>
<dbReference type="OrthoDB" id="546893at2759"/>
<dbReference type="InterPro" id="IPR011701">
    <property type="entry name" value="MFS"/>
</dbReference>
<evidence type="ECO:0000256" key="1">
    <source>
        <dbReference type="ARBA" id="ARBA00004429"/>
    </source>
</evidence>
<feature type="transmembrane region" description="Helical" evidence="4">
    <location>
        <begin position="406"/>
        <end position="425"/>
    </location>
</feature>
<dbReference type="Proteomes" id="UP000277580">
    <property type="component" value="Unassembled WGS sequence"/>
</dbReference>
<feature type="transmembrane region" description="Helical" evidence="4">
    <location>
        <begin position="317"/>
        <end position="336"/>
    </location>
</feature>